<dbReference type="InterPro" id="IPR003953">
    <property type="entry name" value="FAD-dep_OxRdtase_2_FAD-bd"/>
</dbReference>
<reference evidence="11 12" key="1">
    <citation type="submission" date="2008-04" db="EMBL/GenBank/DDBJ databases">
        <title>Complete sequence of chromosome of Natranaerobius thermophilus JW/NM-WN-LF.</title>
        <authorList>
            <consortium name="US DOE Joint Genome Institute"/>
            <person name="Copeland A."/>
            <person name="Lucas S."/>
            <person name="Lapidus A."/>
            <person name="Glavina del Rio T."/>
            <person name="Dalin E."/>
            <person name="Tice H."/>
            <person name="Bruce D."/>
            <person name="Goodwin L."/>
            <person name="Pitluck S."/>
            <person name="Chertkov O."/>
            <person name="Brettin T."/>
            <person name="Detter J.C."/>
            <person name="Han C."/>
            <person name="Kuske C.R."/>
            <person name="Schmutz J."/>
            <person name="Larimer F."/>
            <person name="Land M."/>
            <person name="Hauser L."/>
            <person name="Kyrpides N."/>
            <person name="Lykidis A."/>
            <person name="Mesbah N.M."/>
            <person name="Wiegel J."/>
        </authorList>
    </citation>
    <scope>NUCLEOTIDE SEQUENCE [LARGE SCALE GENOMIC DNA]</scope>
    <source>
        <strain evidence="12">ATCC BAA-1301 / DSM 18059 / JW/NM-WN-LF</strain>
    </source>
</reference>
<dbReference type="SUPFAM" id="SSF56425">
    <property type="entry name" value="Succinate dehydrogenase/fumarate reductase flavoprotein, catalytic domain"/>
    <property type="match status" value="1"/>
</dbReference>
<dbReference type="Pfam" id="PF00890">
    <property type="entry name" value="FAD_binding_2"/>
    <property type="match status" value="1"/>
</dbReference>
<dbReference type="FunFam" id="3.90.700.10:FF:000007">
    <property type="entry name" value="NADH-dependent fumarate reductase"/>
    <property type="match status" value="1"/>
</dbReference>
<dbReference type="InterPro" id="IPR050315">
    <property type="entry name" value="FAD-oxidoreductase_2"/>
</dbReference>
<comment type="cofactor">
    <cofactor evidence="8">
        <name>FAD</name>
        <dbReference type="ChEBI" id="CHEBI:57692"/>
    </cofactor>
    <text evidence="8">Binds 1 FAD per subunit.</text>
</comment>
<dbReference type="Gene3D" id="3.90.700.10">
    <property type="entry name" value="Succinate dehydrogenase/fumarate reductase flavoprotein, catalytic domain"/>
    <property type="match status" value="1"/>
</dbReference>
<dbReference type="PANTHER" id="PTHR43400">
    <property type="entry name" value="FUMARATE REDUCTASE"/>
    <property type="match status" value="1"/>
</dbReference>
<evidence type="ECO:0000256" key="5">
    <source>
        <dbReference type="ARBA" id="ARBA00022827"/>
    </source>
</evidence>
<dbReference type="RefSeq" id="WP_012448875.1">
    <property type="nucleotide sequence ID" value="NC_010718.1"/>
</dbReference>
<dbReference type="Gene3D" id="3.90.1010.20">
    <property type="match status" value="1"/>
</dbReference>
<dbReference type="SMART" id="SM00900">
    <property type="entry name" value="FMN_bind"/>
    <property type="match status" value="1"/>
</dbReference>
<keyword evidence="5 8" id="KW-0274">FAD</keyword>
<feature type="domain" description="FMN-binding" evidence="10">
    <location>
        <begin position="52"/>
        <end position="126"/>
    </location>
</feature>
<dbReference type="PROSITE" id="PS51257">
    <property type="entry name" value="PROKAR_LIPOPROTEIN"/>
    <property type="match status" value="1"/>
</dbReference>
<sequence length="599" mass="65606">MFQKRNLLLIMLTFVLLFTFSVGCNGDKEVGEEPGEEELALEEGTYEGSSYGHNAEIEVEVTIEDEDISDIEVLSHEESEILTDPVFEEIIPAIVENNNTNVDSISGATVTSLALVSAVEDALKEAGAEEYFEGEMVEVDSASEIADSTYDVVVVGGGGAGLVSAIEAKSQGADVVLLEKMPYLGGNTLVSGGEFNAPNTWVQENPDIDDSVDQFVEDTLEGGDYEADEDLVQTLAENVTEDAEWMKDYVGVEFVDDYLMHFGGHEVPRALYPIGGSGLELISSLEERALDDEIPIKFNTEAKELLTDEDGRVVGVKVEDHEGEIANIEAEDGVIMATGGFGANIDMTQKYNPDIDDRYNTTNVPGATGEGILMAKEIGADLVDMEFIQTYPTCNTQTGHLSYVADTRFDGAILVNQEGERFVEELDRRDVISEAILDQTGSVAYLMWDNHIKENSNMDNYMTEFENLKETDQIIKADSIEEAAEFFEIDVDELKNTVEQYNEYVKQGEDEDFNRRGDLLELKEGPYYIQEVAPAIHHTMGGIKINEEAQVIDTEGEIIEGLYAAGEITGGIHGNNRLGGNAIADLIVFGRIAGDNVSK</sequence>
<evidence type="ECO:0000313" key="12">
    <source>
        <dbReference type="Proteomes" id="UP000001683"/>
    </source>
</evidence>
<dbReference type="eggNOG" id="COG1053">
    <property type="taxonomic scope" value="Bacteria"/>
</dbReference>
<dbReference type="InParanoid" id="B2A190"/>
<evidence type="ECO:0000256" key="7">
    <source>
        <dbReference type="ARBA" id="ARBA00049922"/>
    </source>
</evidence>
<reference evidence="11 12" key="2">
    <citation type="journal article" date="2011" name="J. Bacteriol.">
        <title>Complete genome sequence of the anaerobic, halophilic alkalithermophile Natranaerobius thermophilus JW/NM-WN-LF.</title>
        <authorList>
            <person name="Zhao B."/>
            <person name="Mesbah N.M."/>
            <person name="Dalin E."/>
            <person name="Goodwin L."/>
            <person name="Nolan M."/>
            <person name="Pitluck S."/>
            <person name="Chertkov O."/>
            <person name="Brettin T.S."/>
            <person name="Han J."/>
            <person name="Larimer F.W."/>
            <person name="Land M.L."/>
            <person name="Hauser L."/>
            <person name="Kyrpides N."/>
            <person name="Wiegel J."/>
        </authorList>
    </citation>
    <scope>NUCLEOTIDE SEQUENCE [LARGE SCALE GENOMIC DNA]</scope>
    <source>
        <strain evidence="12">ATCC BAA-1301 / DSM 18059 / JW/NM-WN-LF</strain>
    </source>
</reference>
<comment type="similarity">
    <text evidence="1 8">Belongs to the FAD-dependent oxidoreductase 2 family. FRD/SDH subfamily.</text>
</comment>
<evidence type="ECO:0000313" key="11">
    <source>
        <dbReference type="EMBL" id="ACB86031.1"/>
    </source>
</evidence>
<evidence type="ECO:0000256" key="6">
    <source>
        <dbReference type="ARBA" id="ARBA00023002"/>
    </source>
</evidence>
<feature type="coiled-coil region" evidence="9">
    <location>
        <begin position="477"/>
        <end position="511"/>
    </location>
</feature>
<evidence type="ECO:0000256" key="2">
    <source>
        <dbReference type="ARBA" id="ARBA00013137"/>
    </source>
</evidence>
<keyword evidence="4 8" id="KW-0285">Flavoprotein</keyword>
<evidence type="ECO:0000256" key="3">
    <source>
        <dbReference type="ARBA" id="ARBA00015872"/>
    </source>
</evidence>
<dbReference type="Pfam" id="PF04205">
    <property type="entry name" value="FMN_bind"/>
    <property type="match status" value="1"/>
</dbReference>
<keyword evidence="6 8" id="KW-0560">Oxidoreductase</keyword>
<dbReference type="STRING" id="457570.Nther_2466"/>
<dbReference type="KEGG" id="nth:Nther_2466"/>
<dbReference type="InterPro" id="IPR027477">
    <property type="entry name" value="Succ_DH/fumarate_Rdtase_cat_sf"/>
</dbReference>
<comment type="cofactor">
    <cofactor evidence="8">
        <name>FMN</name>
        <dbReference type="ChEBI" id="CHEBI:58210"/>
    </cofactor>
    <text evidence="8">Binds 1 or 2 FMN covalently per subunit.</text>
</comment>
<keyword evidence="12" id="KW-1185">Reference proteome</keyword>
<dbReference type="AlphaFoldDB" id="B2A190"/>
<keyword evidence="9" id="KW-0175">Coiled coil</keyword>
<dbReference type="EC" id="1.3.99.33" evidence="2 8"/>
<evidence type="ECO:0000256" key="4">
    <source>
        <dbReference type="ARBA" id="ARBA00022630"/>
    </source>
</evidence>
<dbReference type="GO" id="GO:0010181">
    <property type="term" value="F:FMN binding"/>
    <property type="evidence" value="ECO:0007669"/>
    <property type="project" value="InterPro"/>
</dbReference>
<dbReference type="HOGENOM" id="CLU_011398_4_0_9"/>
<dbReference type="EMBL" id="CP001034">
    <property type="protein sequence ID" value="ACB86031.1"/>
    <property type="molecule type" value="Genomic_DNA"/>
</dbReference>
<evidence type="ECO:0000256" key="1">
    <source>
        <dbReference type="ARBA" id="ARBA00008040"/>
    </source>
</evidence>
<organism evidence="11 12">
    <name type="scientific">Natranaerobius thermophilus (strain ATCC BAA-1301 / DSM 18059 / JW/NM-WN-LF)</name>
    <dbReference type="NCBI Taxonomy" id="457570"/>
    <lineage>
        <taxon>Bacteria</taxon>
        <taxon>Bacillati</taxon>
        <taxon>Bacillota</taxon>
        <taxon>Clostridia</taxon>
        <taxon>Natranaerobiales</taxon>
        <taxon>Natranaerobiaceae</taxon>
        <taxon>Natranaerobius</taxon>
    </lineage>
</organism>
<dbReference type="NCBIfam" id="TIGR01813">
    <property type="entry name" value="flavo_cyto_c"/>
    <property type="match status" value="1"/>
</dbReference>
<dbReference type="InterPro" id="IPR010960">
    <property type="entry name" value="Flavocytochrome_c"/>
</dbReference>
<protein>
    <recommendedName>
        <fullName evidence="3 8">Urocanate reductase</fullName>
        <ecNumber evidence="2 8">1.3.99.33</ecNumber>
    </recommendedName>
</protein>
<accession>B2A190</accession>
<dbReference type="InterPro" id="IPR036188">
    <property type="entry name" value="FAD/NAD-bd_sf"/>
</dbReference>
<dbReference type="GO" id="GO:0033765">
    <property type="term" value="F:steroid dehydrogenase activity, acting on the CH-CH group of donors"/>
    <property type="evidence" value="ECO:0007669"/>
    <property type="project" value="UniProtKB-ARBA"/>
</dbReference>
<evidence type="ECO:0000256" key="9">
    <source>
        <dbReference type="SAM" id="Coils"/>
    </source>
</evidence>
<dbReference type="InterPro" id="IPR007329">
    <property type="entry name" value="FMN-bd"/>
</dbReference>
<dbReference type="SUPFAM" id="SSF51905">
    <property type="entry name" value="FAD/NAD(P)-binding domain"/>
    <property type="match status" value="1"/>
</dbReference>
<dbReference type="Gene3D" id="3.50.50.60">
    <property type="entry name" value="FAD/NAD(P)-binding domain"/>
    <property type="match status" value="1"/>
</dbReference>
<dbReference type="Proteomes" id="UP000001683">
    <property type="component" value="Chromosome"/>
</dbReference>
<proteinExistence type="inferred from homology"/>
<gene>
    <name evidence="11" type="ordered locus">Nther_2466</name>
</gene>
<name>B2A190_NATTJ</name>
<evidence type="ECO:0000259" key="10">
    <source>
        <dbReference type="SMART" id="SM00900"/>
    </source>
</evidence>
<dbReference type="GO" id="GO:0016020">
    <property type="term" value="C:membrane"/>
    <property type="evidence" value="ECO:0007669"/>
    <property type="project" value="InterPro"/>
</dbReference>
<evidence type="ECO:0000256" key="8">
    <source>
        <dbReference type="RuleBase" id="RU366062"/>
    </source>
</evidence>
<comment type="catalytic activity">
    <reaction evidence="7 8">
        <text>dihydrourocanate + A = urocanate + AH2</text>
        <dbReference type="Rhea" id="RHEA:36059"/>
        <dbReference type="ChEBI" id="CHEBI:13193"/>
        <dbReference type="ChEBI" id="CHEBI:17499"/>
        <dbReference type="ChEBI" id="CHEBI:27247"/>
        <dbReference type="ChEBI" id="CHEBI:72991"/>
        <dbReference type="EC" id="1.3.99.33"/>
    </reaction>
</comment>
<dbReference type="PANTHER" id="PTHR43400:SF7">
    <property type="entry name" value="FAD-DEPENDENT OXIDOREDUCTASE 2 FAD BINDING DOMAIN-CONTAINING PROTEIN"/>
    <property type="match status" value="1"/>
</dbReference>